<dbReference type="EMBL" id="JAACFV010000041">
    <property type="protein sequence ID" value="KAF7509460.1"/>
    <property type="molecule type" value="Genomic_DNA"/>
</dbReference>
<accession>A0A8H7AHZ9</accession>
<dbReference type="Proteomes" id="UP000606974">
    <property type="component" value="Unassembled WGS sequence"/>
</dbReference>
<sequence length="417" mass="46460">MGANQISIRQLDLVLHRNTSTESPTVAAMGDQALDDDAANAANAANISWQRGVFDAHCHPTDTMSSIDHLPAMKAKVLTIMATRREDQALVDQVAARFPLSDTDEYKHSASKFVVPAFGWHPWFSYQMFDDRSAYEIPDAMTHYKTVLTPKVEDVAFLKTLPEPLSLAQFLTETEARLRKHPFALVGEVGLDKSFRLPQEWLPDEAQSRDPSLTPGSREGRRLSPYRVQLAHQKVILEAQLRLAGKLGRPASVHSVQAHGAVHEVLQSLWAGHEKMSSRQKKRRSSAAGAHAADDEDKIHQGPSSPLPFPPRICMHSYSGPADFLREFLNHKVPIDVYFSFSDVINFSGPSSEKAIDVVKAIPDSKILIESDLHRAGAEMDGRLGSAFQRVCDIKKWSYERGAEILGRNWRCFVFGS</sequence>
<comment type="caution">
    <text evidence="2">The sequence shown here is derived from an EMBL/GenBank/DDBJ whole genome shotgun (WGS) entry which is preliminary data.</text>
</comment>
<evidence type="ECO:0000313" key="3">
    <source>
        <dbReference type="Proteomes" id="UP000606974"/>
    </source>
</evidence>
<evidence type="ECO:0000313" key="2">
    <source>
        <dbReference type="EMBL" id="KAF7509460.1"/>
    </source>
</evidence>
<dbReference type="PANTHER" id="PTHR47345">
    <property type="entry name" value="CUT9-INTERACTING PROTEIN SCN1"/>
    <property type="match status" value="1"/>
</dbReference>
<protein>
    <recommendedName>
        <fullName evidence="4">Cut9-interacting protein scn1</fullName>
    </recommendedName>
</protein>
<name>A0A8H7AHZ9_9EURO</name>
<feature type="region of interest" description="Disordered" evidence="1">
    <location>
        <begin position="202"/>
        <end position="221"/>
    </location>
</feature>
<keyword evidence="3" id="KW-1185">Reference proteome</keyword>
<dbReference type="PANTHER" id="PTHR47345:SF1">
    <property type="entry name" value="CUT9-INTERACTING PROTEIN SCN1"/>
    <property type="match status" value="1"/>
</dbReference>
<feature type="region of interest" description="Disordered" evidence="1">
    <location>
        <begin position="273"/>
        <end position="306"/>
    </location>
</feature>
<proteinExistence type="predicted"/>
<evidence type="ECO:0008006" key="4">
    <source>
        <dbReference type="Google" id="ProtNLM"/>
    </source>
</evidence>
<dbReference type="AlphaFoldDB" id="A0A8H7AHZ9"/>
<organism evidence="2 3">
    <name type="scientific">Endocarpon pusillum</name>
    <dbReference type="NCBI Taxonomy" id="364733"/>
    <lineage>
        <taxon>Eukaryota</taxon>
        <taxon>Fungi</taxon>
        <taxon>Dikarya</taxon>
        <taxon>Ascomycota</taxon>
        <taxon>Pezizomycotina</taxon>
        <taxon>Eurotiomycetes</taxon>
        <taxon>Chaetothyriomycetidae</taxon>
        <taxon>Verrucariales</taxon>
        <taxon>Verrucariaceae</taxon>
        <taxon>Endocarpon</taxon>
    </lineage>
</organism>
<dbReference type="InterPro" id="IPR032466">
    <property type="entry name" value="Metal_Hydrolase"/>
</dbReference>
<dbReference type="GO" id="GO:0016788">
    <property type="term" value="F:hydrolase activity, acting on ester bonds"/>
    <property type="evidence" value="ECO:0007669"/>
    <property type="project" value="InterPro"/>
</dbReference>
<dbReference type="Pfam" id="PF01026">
    <property type="entry name" value="TatD_DNase"/>
    <property type="match status" value="1"/>
</dbReference>
<dbReference type="SUPFAM" id="SSF51556">
    <property type="entry name" value="Metallo-dependent hydrolases"/>
    <property type="match status" value="1"/>
</dbReference>
<dbReference type="InterPro" id="IPR001130">
    <property type="entry name" value="TatD-like"/>
</dbReference>
<evidence type="ECO:0000256" key="1">
    <source>
        <dbReference type="SAM" id="MobiDB-lite"/>
    </source>
</evidence>
<gene>
    <name evidence="2" type="ORF">GJ744_008023</name>
</gene>
<dbReference type="Gene3D" id="3.20.20.140">
    <property type="entry name" value="Metal-dependent hydrolases"/>
    <property type="match status" value="1"/>
</dbReference>
<dbReference type="OrthoDB" id="413993at2759"/>
<dbReference type="InterPro" id="IPR053044">
    <property type="entry name" value="Metallo-hydrolase/TatD-type"/>
</dbReference>
<reference evidence="2" key="1">
    <citation type="submission" date="2020-02" db="EMBL/GenBank/DDBJ databases">
        <authorList>
            <person name="Palmer J.M."/>
        </authorList>
    </citation>
    <scope>NUCLEOTIDE SEQUENCE</scope>
    <source>
        <strain evidence="2">EPUS1.4</strain>
        <tissue evidence="2">Thallus</tissue>
    </source>
</reference>